<keyword evidence="2" id="KW-1185">Reference proteome</keyword>
<organism evidence="2 3">
    <name type="scientific">Limulus polyphemus</name>
    <name type="common">Atlantic horseshoe crab</name>
    <dbReference type="NCBI Taxonomy" id="6850"/>
    <lineage>
        <taxon>Eukaryota</taxon>
        <taxon>Metazoa</taxon>
        <taxon>Ecdysozoa</taxon>
        <taxon>Arthropoda</taxon>
        <taxon>Chelicerata</taxon>
        <taxon>Merostomata</taxon>
        <taxon>Xiphosura</taxon>
        <taxon>Limulidae</taxon>
        <taxon>Limulus</taxon>
    </lineage>
</organism>
<feature type="region of interest" description="Disordered" evidence="1">
    <location>
        <begin position="1"/>
        <end position="96"/>
    </location>
</feature>
<evidence type="ECO:0000256" key="1">
    <source>
        <dbReference type="SAM" id="MobiDB-lite"/>
    </source>
</evidence>
<gene>
    <name evidence="3" type="primary">LOC111083698</name>
</gene>
<reference evidence="3" key="1">
    <citation type="submission" date="2025-08" db="UniProtKB">
        <authorList>
            <consortium name="RefSeq"/>
        </authorList>
    </citation>
    <scope>IDENTIFICATION</scope>
    <source>
        <tissue evidence="3">Muscle</tissue>
    </source>
</reference>
<name>A0ABM1RXE9_LIMPO</name>
<dbReference type="Proteomes" id="UP000694941">
    <property type="component" value="Unplaced"/>
</dbReference>
<feature type="compositionally biased region" description="Basic and acidic residues" evidence="1">
    <location>
        <begin position="53"/>
        <end position="73"/>
    </location>
</feature>
<evidence type="ECO:0000313" key="3">
    <source>
        <dbReference type="RefSeq" id="XP_022236054.1"/>
    </source>
</evidence>
<proteinExistence type="predicted"/>
<feature type="non-terminal residue" evidence="3">
    <location>
        <position position="303"/>
    </location>
</feature>
<feature type="region of interest" description="Disordered" evidence="1">
    <location>
        <begin position="184"/>
        <end position="210"/>
    </location>
</feature>
<evidence type="ECO:0000313" key="2">
    <source>
        <dbReference type="Proteomes" id="UP000694941"/>
    </source>
</evidence>
<sequence>MYLNIKHATGDLKLEASSVETSSDDTRFDDGSNGSTSRSASSSSINGETNETTAEHLQEIGSRECEKYQESKLHLTTSTKTASNQEDKSDGDECFEPLNLKAKQEYSSVINTVCLSSEPSPESDTESASAPLDLCIKKHESSAVTTQIEDTSLRSNTTFSLSFGHHPLVSSQPATAGVLLMPGTRRRGRKPRNWVAQDGQLKQPPKSSSIIVSASNQKMSFQSSTYSPSKSSKSASLDIEKLMSYMLSHIPPSRGRPRGRPRGRGRGRGRGRLPLGNYLPVNGDSIPRNQKHDNLPSGNLPVV</sequence>
<feature type="compositionally biased region" description="Polar residues" evidence="1">
    <location>
        <begin position="74"/>
        <end position="84"/>
    </location>
</feature>
<feature type="compositionally biased region" description="Low complexity" evidence="1">
    <location>
        <begin position="32"/>
        <end position="44"/>
    </location>
</feature>
<dbReference type="RefSeq" id="XP_022236054.1">
    <property type="nucleotide sequence ID" value="XM_022380346.1"/>
</dbReference>
<dbReference type="GeneID" id="111083698"/>
<feature type="region of interest" description="Disordered" evidence="1">
    <location>
        <begin position="248"/>
        <end position="303"/>
    </location>
</feature>
<accession>A0ABM1RXE9</accession>
<feature type="compositionally biased region" description="Basic residues" evidence="1">
    <location>
        <begin position="255"/>
        <end position="271"/>
    </location>
</feature>
<protein>
    <submittedName>
        <fullName evidence="3">Uncharacterized protein LOC111083698</fullName>
    </submittedName>
</protein>